<dbReference type="PANTHER" id="PTHR43618">
    <property type="entry name" value="7-ALPHA-HYDROXYSTEROID DEHYDROGENASE"/>
    <property type="match status" value="1"/>
</dbReference>
<gene>
    <name evidence="4" type="ORF">FC694_14815</name>
</gene>
<dbReference type="EMBL" id="SZOM01000110">
    <property type="protein sequence ID" value="TKH15612.1"/>
    <property type="molecule type" value="Genomic_DNA"/>
</dbReference>
<dbReference type="SUPFAM" id="SSF51735">
    <property type="entry name" value="NAD(P)-binding Rossmann-fold domains"/>
    <property type="match status" value="1"/>
</dbReference>
<keyword evidence="2" id="KW-0521">NADP</keyword>
<reference evidence="4 5" key="1">
    <citation type="journal article" date="2019" name="Environ. Microbiol.">
        <title>An active ?-lactamase is a part of an orchestrated cell wall stress resistance network of Bacillus subtilis and related rhizosphere species.</title>
        <authorList>
            <person name="Bucher T."/>
            <person name="Keren-Paz A."/>
            <person name="Hausser J."/>
            <person name="Olender T."/>
            <person name="Cytryn E."/>
            <person name="Kolodkin-Gal I."/>
        </authorList>
    </citation>
    <scope>NUCLEOTIDE SEQUENCE [LARGE SCALE GENOMIC DNA]</scope>
    <source>
        <strain evidence="4 5">I71</strain>
    </source>
</reference>
<evidence type="ECO:0000313" key="4">
    <source>
        <dbReference type="EMBL" id="TKH15612.1"/>
    </source>
</evidence>
<evidence type="ECO:0000313" key="5">
    <source>
        <dbReference type="Proteomes" id="UP000306037"/>
    </source>
</evidence>
<evidence type="ECO:0000256" key="2">
    <source>
        <dbReference type="ARBA" id="ARBA00022857"/>
    </source>
</evidence>
<sequence length="240" mass="27690">MKNMLILGSEGFLGKAVQEYFRNNYNLICLDKDGVLNLNRNDQKSSLFFGHFDINNKDTYQSLIDFLNLNQLKIDNIVNLIGINSFKNFYDVSREDWTKTLDTNVTSFVFFLKELYPFFNTEVSIVAIASQNGVVAHENRIDYGTSKAALIHLVKNLTIDFLLDKEKDIKINCISPSYIQNESNKEFFNGFEGRKLLKKIPYRKLIEYSDVVNAIDFLISEKSKGIRGQNLIIDYGYTLI</sequence>
<evidence type="ECO:0000256" key="3">
    <source>
        <dbReference type="ARBA" id="ARBA00023002"/>
    </source>
</evidence>
<comment type="similarity">
    <text evidence="1">Belongs to the short-chain dehydrogenases/reductases (SDR) family.</text>
</comment>
<name>A0A4U2MVJ7_9BACI</name>
<organism evidence="4 5">
    <name type="scientific">Bacillus wiedmannii</name>
    <dbReference type="NCBI Taxonomy" id="1890302"/>
    <lineage>
        <taxon>Bacteria</taxon>
        <taxon>Bacillati</taxon>
        <taxon>Bacillota</taxon>
        <taxon>Bacilli</taxon>
        <taxon>Bacillales</taxon>
        <taxon>Bacillaceae</taxon>
        <taxon>Bacillus</taxon>
        <taxon>Bacillus cereus group</taxon>
    </lineage>
</organism>
<dbReference type="InterPro" id="IPR036291">
    <property type="entry name" value="NAD(P)-bd_dom_sf"/>
</dbReference>
<protein>
    <submittedName>
        <fullName evidence="4">SDR family oxidoreductase</fullName>
    </submittedName>
</protein>
<dbReference type="Pfam" id="PF13561">
    <property type="entry name" value="adh_short_C2"/>
    <property type="match status" value="1"/>
</dbReference>
<dbReference type="GO" id="GO:0016491">
    <property type="term" value="F:oxidoreductase activity"/>
    <property type="evidence" value="ECO:0007669"/>
    <property type="project" value="UniProtKB-KW"/>
</dbReference>
<dbReference type="RefSeq" id="WP_070174156.1">
    <property type="nucleotide sequence ID" value="NZ_SZOM01000110.1"/>
</dbReference>
<keyword evidence="3" id="KW-0560">Oxidoreductase</keyword>
<dbReference type="CDD" id="cd05233">
    <property type="entry name" value="SDR_c"/>
    <property type="match status" value="1"/>
</dbReference>
<dbReference type="Gene3D" id="3.40.50.720">
    <property type="entry name" value="NAD(P)-binding Rossmann-like Domain"/>
    <property type="match status" value="1"/>
</dbReference>
<dbReference type="InterPro" id="IPR002347">
    <property type="entry name" value="SDR_fam"/>
</dbReference>
<dbReference type="PANTHER" id="PTHR43618:SF8">
    <property type="entry name" value="7ALPHA-HYDROXYSTEROID DEHYDROGENASE"/>
    <property type="match status" value="1"/>
</dbReference>
<dbReference type="AlphaFoldDB" id="A0A4U2MVJ7"/>
<accession>A0A4U2MVJ7</accession>
<evidence type="ECO:0000256" key="1">
    <source>
        <dbReference type="ARBA" id="ARBA00006484"/>
    </source>
</evidence>
<dbReference type="PRINTS" id="PR00081">
    <property type="entry name" value="GDHRDH"/>
</dbReference>
<dbReference type="Proteomes" id="UP000306037">
    <property type="component" value="Unassembled WGS sequence"/>
</dbReference>
<comment type="caution">
    <text evidence="4">The sequence shown here is derived from an EMBL/GenBank/DDBJ whole genome shotgun (WGS) entry which is preliminary data.</text>
</comment>
<dbReference type="InterPro" id="IPR052178">
    <property type="entry name" value="Sec_Metab_Biosynth_SDR"/>
</dbReference>
<proteinExistence type="inferred from homology"/>